<gene>
    <name evidence="1" type="ORF">ACFFSY_16490</name>
</gene>
<sequence>MSIAILTELHAEVRRLFVAGSGLAANDPRLLKLQPQLAKLGETSPAFKRLAEGVRKTTDASGAVAAAALLDLGGLLHAMLYTQGKSEPQGAGVPIAALASAGPTTVSYRKLAPVLEALTSKGGGRLQVIRQGHEDGVFRDFRVFLPAVQGLADVPEIADYLARDVLPSIGSKVVPVLLRRFDAQGGKADARMLGVLHAIEGEKHLTLYERAAREGAVEPQIEAIGLLARYDGYLPLLLERSHDGKKAIRQAAYDALALQESEAAAQRLMEALSGKDYEMAIEPIRRSRYEPLEQRVVGYIRSELTHYGDAVAEFERSKRENPDQPPAKSSPKVELSYARLTAAIHSLEGKRSDEALRALSELLGDETFLSGADLNAKDYAAQLLLDMERDEADAALLSRDGTAYGWLAGFRLRAAIRHWTAAEVYDRFSPLFAKRSTPDSRTVREALAGLLPDLYEQLRYASWRSEAASAGEGTAQEELPRLPEALADSRWIKRIAEADLPRLLLPYLLRYEADADALNFMRTKLDAALATPNKREIAYALWLGLYIAGEPLESEQAKAFIGQLTAQYGYAYIDPVSSALLRSLPARYAPELEALLLDRNKARLAAVLEPILEDTKRNQFAEFPADKGAERYAWLRSRM</sequence>
<accession>A0ABV5KQM7</accession>
<organism evidence="1 2">
    <name type="scientific">Paenibacillus aurantiacus</name>
    <dbReference type="NCBI Taxonomy" id="1936118"/>
    <lineage>
        <taxon>Bacteria</taxon>
        <taxon>Bacillati</taxon>
        <taxon>Bacillota</taxon>
        <taxon>Bacilli</taxon>
        <taxon>Bacillales</taxon>
        <taxon>Paenibacillaceae</taxon>
        <taxon>Paenibacillus</taxon>
    </lineage>
</organism>
<dbReference type="Proteomes" id="UP001589747">
    <property type="component" value="Unassembled WGS sequence"/>
</dbReference>
<evidence type="ECO:0000313" key="1">
    <source>
        <dbReference type="EMBL" id="MFB9327530.1"/>
    </source>
</evidence>
<reference evidence="1 2" key="1">
    <citation type="submission" date="2024-09" db="EMBL/GenBank/DDBJ databases">
        <authorList>
            <person name="Sun Q."/>
            <person name="Mori K."/>
        </authorList>
    </citation>
    <scope>NUCLEOTIDE SEQUENCE [LARGE SCALE GENOMIC DNA]</scope>
    <source>
        <strain evidence="1 2">TISTR 2452</strain>
    </source>
</reference>
<name>A0ABV5KQM7_9BACL</name>
<evidence type="ECO:0000313" key="2">
    <source>
        <dbReference type="Proteomes" id="UP001589747"/>
    </source>
</evidence>
<evidence type="ECO:0008006" key="3">
    <source>
        <dbReference type="Google" id="ProtNLM"/>
    </source>
</evidence>
<proteinExistence type="predicted"/>
<dbReference type="EMBL" id="JBHMDO010000026">
    <property type="protein sequence ID" value="MFB9327530.1"/>
    <property type="molecule type" value="Genomic_DNA"/>
</dbReference>
<dbReference type="RefSeq" id="WP_377495933.1">
    <property type="nucleotide sequence ID" value="NZ_JBHMDO010000026.1"/>
</dbReference>
<protein>
    <recommendedName>
        <fullName evidence="3">HEAT repeat domain-containing protein</fullName>
    </recommendedName>
</protein>
<keyword evidence="2" id="KW-1185">Reference proteome</keyword>
<comment type="caution">
    <text evidence="1">The sequence shown here is derived from an EMBL/GenBank/DDBJ whole genome shotgun (WGS) entry which is preliminary data.</text>
</comment>